<dbReference type="Proteomes" id="UP000179807">
    <property type="component" value="Unassembled WGS sequence"/>
</dbReference>
<evidence type="ECO:0000256" key="1">
    <source>
        <dbReference type="ARBA" id="ARBA00022741"/>
    </source>
</evidence>
<dbReference type="InterPro" id="IPR017441">
    <property type="entry name" value="Protein_kinase_ATP_BS"/>
</dbReference>
<name>A0A1J4J545_9EUKA</name>
<feature type="domain" description="Protein kinase" evidence="5">
    <location>
        <begin position="9"/>
        <end position="367"/>
    </location>
</feature>
<dbReference type="PANTHER" id="PTHR24346">
    <property type="entry name" value="MAP/MICROTUBULE AFFINITY-REGULATING KINASE"/>
    <property type="match status" value="1"/>
</dbReference>
<evidence type="ECO:0000256" key="3">
    <source>
        <dbReference type="PROSITE-ProRule" id="PRU10141"/>
    </source>
</evidence>
<evidence type="ECO:0000313" key="6">
    <source>
        <dbReference type="EMBL" id="OHS93271.1"/>
    </source>
</evidence>
<dbReference type="CDD" id="cd14003">
    <property type="entry name" value="STKc_AMPK-like"/>
    <property type="match status" value="1"/>
</dbReference>
<evidence type="ECO:0000256" key="4">
    <source>
        <dbReference type="SAM" id="MobiDB-lite"/>
    </source>
</evidence>
<dbReference type="FunFam" id="1.10.510.10:FF:000571">
    <property type="entry name" value="Maternal embryonic leucine zipper kinase"/>
    <property type="match status" value="1"/>
</dbReference>
<feature type="binding site" evidence="3">
    <location>
        <position position="38"/>
    </location>
    <ligand>
        <name>ATP</name>
        <dbReference type="ChEBI" id="CHEBI:30616"/>
    </ligand>
</feature>
<dbReference type="GO" id="GO:0035556">
    <property type="term" value="P:intracellular signal transduction"/>
    <property type="evidence" value="ECO:0007669"/>
    <property type="project" value="TreeGrafter"/>
</dbReference>
<dbReference type="InterPro" id="IPR008271">
    <property type="entry name" value="Ser/Thr_kinase_AS"/>
</dbReference>
<keyword evidence="6" id="KW-0418">Kinase</keyword>
<keyword evidence="2 3" id="KW-0067">ATP-binding</keyword>
<dbReference type="GO" id="GO:0004674">
    <property type="term" value="F:protein serine/threonine kinase activity"/>
    <property type="evidence" value="ECO:0007669"/>
    <property type="project" value="TreeGrafter"/>
</dbReference>
<dbReference type="PROSITE" id="PS00107">
    <property type="entry name" value="PROTEIN_KINASE_ATP"/>
    <property type="match status" value="1"/>
</dbReference>
<dbReference type="InterPro" id="IPR011009">
    <property type="entry name" value="Kinase-like_dom_sf"/>
</dbReference>
<accession>A0A1J4J545</accession>
<dbReference type="Pfam" id="PF00069">
    <property type="entry name" value="Pkinase"/>
    <property type="match status" value="1"/>
</dbReference>
<dbReference type="InterPro" id="IPR000719">
    <property type="entry name" value="Prot_kinase_dom"/>
</dbReference>
<dbReference type="AlphaFoldDB" id="A0A1J4J545"/>
<evidence type="ECO:0000313" key="7">
    <source>
        <dbReference type="Proteomes" id="UP000179807"/>
    </source>
</evidence>
<evidence type="ECO:0000259" key="5">
    <source>
        <dbReference type="PROSITE" id="PS50011"/>
    </source>
</evidence>
<dbReference type="Gene3D" id="3.30.200.20">
    <property type="entry name" value="Phosphorylase Kinase, domain 1"/>
    <property type="match status" value="1"/>
</dbReference>
<comment type="caution">
    <text evidence="6">The sequence shown here is derived from an EMBL/GenBank/DDBJ whole genome shotgun (WGS) entry which is preliminary data.</text>
</comment>
<dbReference type="RefSeq" id="XP_068346408.1">
    <property type="nucleotide sequence ID" value="XM_068496286.1"/>
</dbReference>
<dbReference type="OrthoDB" id="40902at2759"/>
<keyword evidence="7" id="KW-1185">Reference proteome</keyword>
<sequence>MEKKIIGPFVLRSVIGEGTFASVYLAIHSQTHRVVALKCIEKSNTTDDFEKVSIKGKNNISNEPKNDKPKVDHKLTNSIASNGVGNNHQPVKSNEGPNKIGNSIGKEVTISTPKYSGKKEIVNNHQATFKGEIKGQTNKPVFNKTYENSTKKDEQYEQFRKEVSIMKTLDHPNIITLYNILEDDKFLFLAMEYVSCGSLLAYINSHGPLSEKEAARIIRQLFSAVEYLHNEAGVIHRDIKAENILLDHNMNIRLIDFGLSRRIPHHIKLFKTACGSTAYASPELVSGQPYSVQSDIWSIGVVLYAMMTGTLPFFDSNMKKISDLILHAEPKYPRHFSAPLVDLLKRLLHKNPMERITLEEVKNHEFVKDIPDYGSLKLFNGDSPDASVTEKLKSMQIPCENLENDLKNYILNDSTMIYKILRREIVTDELRIFGTEKLPKLKQQNEHSSPAVPRMNVTLTRAHASPNSKSIHNKLSDITVLTGNQNAPVFWTRSPLAVPKIRMRTRIIPVEKNPVPDPFLTI</sequence>
<keyword evidence="1 3" id="KW-0547">Nucleotide-binding</keyword>
<feature type="compositionally biased region" description="Polar residues" evidence="4">
    <location>
        <begin position="80"/>
        <end position="96"/>
    </location>
</feature>
<dbReference type="SMART" id="SM00220">
    <property type="entry name" value="S_TKc"/>
    <property type="match status" value="1"/>
</dbReference>
<proteinExistence type="predicted"/>
<dbReference type="GO" id="GO:0005524">
    <property type="term" value="F:ATP binding"/>
    <property type="evidence" value="ECO:0007669"/>
    <property type="project" value="UniProtKB-UniRule"/>
</dbReference>
<dbReference type="GO" id="GO:0005737">
    <property type="term" value="C:cytoplasm"/>
    <property type="evidence" value="ECO:0007669"/>
    <property type="project" value="TreeGrafter"/>
</dbReference>
<keyword evidence="6" id="KW-0808">Transferase</keyword>
<reference evidence="6" key="1">
    <citation type="submission" date="2016-10" db="EMBL/GenBank/DDBJ databases">
        <authorList>
            <person name="Benchimol M."/>
            <person name="Almeida L.G."/>
            <person name="Vasconcelos A.T."/>
            <person name="Perreira-Neves A."/>
            <person name="Rosa I.A."/>
            <person name="Tasca T."/>
            <person name="Bogo M.R."/>
            <person name="de Souza W."/>
        </authorList>
    </citation>
    <scope>NUCLEOTIDE SEQUENCE [LARGE SCALE GENOMIC DNA]</scope>
    <source>
        <strain evidence="6">K</strain>
    </source>
</reference>
<feature type="region of interest" description="Disordered" evidence="4">
    <location>
        <begin position="80"/>
        <end position="104"/>
    </location>
</feature>
<dbReference type="PANTHER" id="PTHR24346:SF30">
    <property type="entry name" value="MATERNAL EMBRYONIC LEUCINE ZIPPER KINASE"/>
    <property type="match status" value="1"/>
</dbReference>
<dbReference type="SUPFAM" id="SSF56112">
    <property type="entry name" value="Protein kinase-like (PK-like)"/>
    <property type="match status" value="1"/>
</dbReference>
<dbReference type="Gene3D" id="1.10.510.10">
    <property type="entry name" value="Transferase(Phosphotransferase) domain 1"/>
    <property type="match status" value="1"/>
</dbReference>
<dbReference type="PROSITE" id="PS50011">
    <property type="entry name" value="PROTEIN_KINASE_DOM"/>
    <property type="match status" value="1"/>
</dbReference>
<organism evidence="6 7">
    <name type="scientific">Tritrichomonas foetus</name>
    <dbReference type="NCBI Taxonomy" id="1144522"/>
    <lineage>
        <taxon>Eukaryota</taxon>
        <taxon>Metamonada</taxon>
        <taxon>Parabasalia</taxon>
        <taxon>Tritrichomonadida</taxon>
        <taxon>Tritrichomonadidae</taxon>
        <taxon>Tritrichomonas</taxon>
    </lineage>
</organism>
<dbReference type="PROSITE" id="PS00108">
    <property type="entry name" value="PROTEIN_KINASE_ST"/>
    <property type="match status" value="1"/>
</dbReference>
<dbReference type="VEuPathDB" id="TrichDB:TRFO_11877"/>
<gene>
    <name evidence="6" type="ORF">TRFO_11877</name>
</gene>
<dbReference type="GeneID" id="94830990"/>
<dbReference type="EMBL" id="MLAK01001415">
    <property type="protein sequence ID" value="OHS93271.1"/>
    <property type="molecule type" value="Genomic_DNA"/>
</dbReference>
<protein>
    <submittedName>
        <fullName evidence="6">CAMK family protein kinase</fullName>
    </submittedName>
</protein>
<evidence type="ECO:0000256" key="2">
    <source>
        <dbReference type="ARBA" id="ARBA00022840"/>
    </source>
</evidence>